<accession>A0ABW5ZRD7</accession>
<organism evidence="9 10">
    <name type="scientific">Psychroserpens luteus</name>
    <dbReference type="NCBI Taxonomy" id="1434066"/>
    <lineage>
        <taxon>Bacteria</taxon>
        <taxon>Pseudomonadati</taxon>
        <taxon>Bacteroidota</taxon>
        <taxon>Flavobacteriia</taxon>
        <taxon>Flavobacteriales</taxon>
        <taxon>Flavobacteriaceae</taxon>
        <taxon>Psychroserpens</taxon>
    </lineage>
</organism>
<proteinExistence type="inferred from homology"/>
<dbReference type="Pfam" id="PF07980">
    <property type="entry name" value="SusD_RagB"/>
    <property type="match status" value="1"/>
</dbReference>
<dbReference type="InterPro" id="IPR011990">
    <property type="entry name" value="TPR-like_helical_dom_sf"/>
</dbReference>
<feature type="domain" description="RagB/SusD" evidence="7">
    <location>
        <begin position="335"/>
        <end position="470"/>
    </location>
</feature>
<evidence type="ECO:0000256" key="3">
    <source>
        <dbReference type="ARBA" id="ARBA00022729"/>
    </source>
</evidence>
<dbReference type="Gene3D" id="1.25.40.390">
    <property type="match status" value="1"/>
</dbReference>
<dbReference type="RefSeq" id="WP_194509601.1">
    <property type="nucleotide sequence ID" value="NZ_JADILU010000008.1"/>
</dbReference>
<evidence type="ECO:0000259" key="8">
    <source>
        <dbReference type="Pfam" id="PF14322"/>
    </source>
</evidence>
<evidence type="ECO:0000256" key="6">
    <source>
        <dbReference type="SAM" id="SignalP"/>
    </source>
</evidence>
<feature type="signal peptide" evidence="6">
    <location>
        <begin position="1"/>
        <end position="20"/>
    </location>
</feature>
<dbReference type="Proteomes" id="UP001597548">
    <property type="component" value="Unassembled WGS sequence"/>
</dbReference>
<dbReference type="PROSITE" id="PS51257">
    <property type="entry name" value="PROKAR_LIPOPROTEIN"/>
    <property type="match status" value="1"/>
</dbReference>
<keyword evidence="10" id="KW-1185">Reference proteome</keyword>
<evidence type="ECO:0000256" key="4">
    <source>
        <dbReference type="ARBA" id="ARBA00023136"/>
    </source>
</evidence>
<dbReference type="SUPFAM" id="SSF48452">
    <property type="entry name" value="TPR-like"/>
    <property type="match status" value="1"/>
</dbReference>
<reference evidence="10" key="1">
    <citation type="journal article" date="2019" name="Int. J. Syst. Evol. Microbiol.">
        <title>The Global Catalogue of Microorganisms (GCM) 10K type strain sequencing project: providing services to taxonomists for standard genome sequencing and annotation.</title>
        <authorList>
            <consortium name="The Broad Institute Genomics Platform"/>
            <consortium name="The Broad Institute Genome Sequencing Center for Infectious Disease"/>
            <person name="Wu L."/>
            <person name="Ma J."/>
        </authorList>
    </citation>
    <scope>NUCLEOTIDE SEQUENCE [LARGE SCALE GENOMIC DNA]</scope>
    <source>
        <strain evidence="10">KCTC 32514</strain>
    </source>
</reference>
<evidence type="ECO:0000313" key="10">
    <source>
        <dbReference type="Proteomes" id="UP001597548"/>
    </source>
</evidence>
<feature type="domain" description="SusD-like N-terminal" evidence="8">
    <location>
        <begin position="82"/>
        <end position="205"/>
    </location>
</feature>
<dbReference type="InterPro" id="IPR012944">
    <property type="entry name" value="SusD_RagB_dom"/>
</dbReference>
<evidence type="ECO:0000256" key="1">
    <source>
        <dbReference type="ARBA" id="ARBA00004442"/>
    </source>
</evidence>
<protein>
    <submittedName>
        <fullName evidence="9">RagB/SusD family nutrient uptake outer membrane protein</fullName>
    </submittedName>
</protein>
<name>A0ABW5ZRD7_9FLAO</name>
<comment type="caution">
    <text evidence="9">The sequence shown here is derived from an EMBL/GenBank/DDBJ whole genome shotgun (WGS) entry which is preliminary data.</text>
</comment>
<comment type="subcellular location">
    <subcellularLocation>
        <location evidence="1">Cell outer membrane</location>
    </subcellularLocation>
</comment>
<evidence type="ECO:0000256" key="2">
    <source>
        <dbReference type="ARBA" id="ARBA00006275"/>
    </source>
</evidence>
<keyword evidence="4" id="KW-0472">Membrane</keyword>
<keyword evidence="3 6" id="KW-0732">Signal</keyword>
<dbReference type="InterPro" id="IPR033985">
    <property type="entry name" value="SusD-like_N"/>
</dbReference>
<evidence type="ECO:0000256" key="5">
    <source>
        <dbReference type="ARBA" id="ARBA00023237"/>
    </source>
</evidence>
<evidence type="ECO:0000313" key="9">
    <source>
        <dbReference type="EMBL" id="MFD2915502.1"/>
    </source>
</evidence>
<comment type="similarity">
    <text evidence="2">Belongs to the SusD family.</text>
</comment>
<dbReference type="EMBL" id="JBHUOS010000007">
    <property type="protein sequence ID" value="MFD2915502.1"/>
    <property type="molecule type" value="Genomic_DNA"/>
</dbReference>
<gene>
    <name evidence="9" type="ORF">ACFS29_07630</name>
</gene>
<keyword evidence="5" id="KW-0998">Cell outer membrane</keyword>
<feature type="chain" id="PRO_5045537384" evidence="6">
    <location>
        <begin position="21"/>
        <end position="470"/>
    </location>
</feature>
<evidence type="ECO:0000259" key="7">
    <source>
        <dbReference type="Pfam" id="PF07980"/>
    </source>
</evidence>
<dbReference type="Pfam" id="PF14322">
    <property type="entry name" value="SusD-like_3"/>
    <property type="match status" value="1"/>
</dbReference>
<sequence length="470" mass="51794">MKKYLIITMSCVVLILTACTDQLDRNPIDSLIASTAYQTTSDLERGLNGAVGNYNFNPIIGFNSIFTDNCKLGNDSGGQELNTLNQILNADTGDRGLWGSRYGVINDINRVLLASENITPNPIDLEEVDTYNNVLAQLYAFRALAHYEVLLYYGLNNRDASSLGVPYIDYVSPDATPARNTTGDVLAAIQLDLDAALSLFPDGTNDISFATPDFVTFLRARIALETGNYPAAITYANDLIDSYPLANTAQYFNMFNEDADVTEVVFRYNNVQGFDYGINFIWNFTGQGPFIEVSDELAGLLDESDIRRTVVLDATSDDDAMIYPVGKYPPNADTNAINDFKAMRISEIYLIRAEAYARQSQFGQAAQDVLSVRNARFGSDQGPLGYGSVLEAVQDVIAERRLELAFEGHRYTDIKRVRDITGEGINREPSDCEGSVPCTLPDDSEKFIFPIPTSELNANQIIAAQQAPGY</sequence>